<keyword evidence="13" id="KW-1185">Reference proteome</keyword>
<proteinExistence type="inferred from homology"/>
<dbReference type="InterPro" id="IPR005493">
    <property type="entry name" value="RraA/RraA-like"/>
</dbReference>
<organism evidence="12 13">
    <name type="scientific">Nocardioides eburneus</name>
    <dbReference type="NCBI Taxonomy" id="3231482"/>
    <lineage>
        <taxon>Bacteria</taxon>
        <taxon>Bacillati</taxon>
        <taxon>Actinomycetota</taxon>
        <taxon>Actinomycetes</taxon>
        <taxon>Propionibacteriales</taxon>
        <taxon>Nocardioidaceae</taxon>
        <taxon>Nocardioides</taxon>
    </lineage>
</organism>
<evidence type="ECO:0000256" key="1">
    <source>
        <dbReference type="ARBA" id="ARBA00001342"/>
    </source>
</evidence>
<dbReference type="EC" id="4.1.3.17" evidence="5"/>
<evidence type="ECO:0000256" key="2">
    <source>
        <dbReference type="ARBA" id="ARBA00001968"/>
    </source>
</evidence>
<comment type="catalytic activity">
    <reaction evidence="11">
        <text>oxaloacetate + H(+) = pyruvate + CO2</text>
        <dbReference type="Rhea" id="RHEA:15641"/>
        <dbReference type="ChEBI" id="CHEBI:15361"/>
        <dbReference type="ChEBI" id="CHEBI:15378"/>
        <dbReference type="ChEBI" id="CHEBI:16452"/>
        <dbReference type="ChEBI" id="CHEBI:16526"/>
        <dbReference type="EC" id="4.1.1.112"/>
    </reaction>
</comment>
<dbReference type="RefSeq" id="WP_367990763.1">
    <property type="nucleotide sequence ID" value="NZ_JBFPJR010000001.1"/>
</dbReference>
<dbReference type="CDD" id="cd16841">
    <property type="entry name" value="RraA_family"/>
    <property type="match status" value="1"/>
</dbReference>
<dbReference type="Proteomes" id="UP001556631">
    <property type="component" value="Unassembled WGS sequence"/>
</dbReference>
<reference evidence="12 13" key="1">
    <citation type="submission" date="2024-07" db="EMBL/GenBank/DDBJ databases">
        <authorList>
            <person name="Lee S."/>
            <person name="Kang M."/>
        </authorList>
    </citation>
    <scope>NUCLEOTIDE SEQUENCE [LARGE SCALE GENOMIC DNA]</scope>
    <source>
        <strain evidence="12 13">DS6</strain>
    </source>
</reference>
<dbReference type="PANTHER" id="PTHR33254">
    <property type="entry name" value="4-HYDROXY-4-METHYL-2-OXOGLUTARATE ALDOLASE 3-RELATED"/>
    <property type="match status" value="1"/>
</dbReference>
<dbReference type="PANTHER" id="PTHR33254:SF16">
    <property type="entry name" value="BLR3842 PROTEIN"/>
    <property type="match status" value="1"/>
</dbReference>
<dbReference type="Gene3D" id="3.50.30.40">
    <property type="entry name" value="Ribonuclease E inhibitor RraA/RraA-like"/>
    <property type="match status" value="1"/>
</dbReference>
<comment type="catalytic activity">
    <reaction evidence="1">
        <text>4-hydroxy-4-methyl-2-oxoglutarate = 2 pyruvate</text>
        <dbReference type="Rhea" id="RHEA:22748"/>
        <dbReference type="ChEBI" id="CHEBI:15361"/>
        <dbReference type="ChEBI" id="CHEBI:58276"/>
        <dbReference type="EC" id="4.1.3.17"/>
    </reaction>
</comment>
<evidence type="ECO:0000256" key="11">
    <source>
        <dbReference type="ARBA" id="ARBA00047973"/>
    </source>
</evidence>
<comment type="cofactor">
    <cofactor evidence="2">
        <name>a divalent metal cation</name>
        <dbReference type="ChEBI" id="CHEBI:60240"/>
    </cofactor>
</comment>
<dbReference type="EC" id="4.1.1.112" evidence="6"/>
<evidence type="ECO:0000256" key="3">
    <source>
        <dbReference type="ARBA" id="ARBA00008621"/>
    </source>
</evidence>
<gene>
    <name evidence="12" type="ORF">AB3X52_00690</name>
</gene>
<dbReference type="InterPro" id="IPR036704">
    <property type="entry name" value="RraA/RraA-like_sf"/>
</dbReference>
<comment type="subunit">
    <text evidence="4">Homotrimer.</text>
</comment>
<evidence type="ECO:0000256" key="8">
    <source>
        <dbReference type="ARBA" id="ARBA00025046"/>
    </source>
</evidence>
<dbReference type="NCBIfam" id="NF006731">
    <property type="entry name" value="PRK09262.1"/>
    <property type="match status" value="1"/>
</dbReference>
<protein>
    <recommendedName>
        <fullName evidence="7">Putative 4-hydroxy-4-methyl-2-oxoglutarate aldolase</fullName>
        <ecNumber evidence="6">4.1.1.112</ecNumber>
        <ecNumber evidence="5">4.1.3.17</ecNumber>
    </recommendedName>
    <alternativeName>
        <fullName evidence="10">Oxaloacetate decarboxylase</fullName>
    </alternativeName>
    <alternativeName>
        <fullName evidence="9">RraA-like protein</fullName>
    </alternativeName>
</protein>
<name>A0ABV3SWQ6_9ACTN</name>
<evidence type="ECO:0000256" key="9">
    <source>
        <dbReference type="ARBA" id="ARBA00030169"/>
    </source>
</evidence>
<dbReference type="EMBL" id="JBFPJR010000001">
    <property type="protein sequence ID" value="MEX0426119.1"/>
    <property type="molecule type" value="Genomic_DNA"/>
</dbReference>
<comment type="function">
    <text evidence="8">Catalyzes the aldol cleavage of 4-hydroxy-4-methyl-2-oxoglutarate (HMG) into 2 molecules of pyruvate. Also contains a secondary oxaloacetate (OAA) decarboxylase activity due to the common pyruvate enolate transition state formed following C-C bond cleavage in the retro-aldol and decarboxylation reactions.</text>
</comment>
<accession>A0ABV3SWQ6</accession>
<comment type="caution">
    <text evidence="12">The sequence shown here is derived from an EMBL/GenBank/DDBJ whole genome shotgun (WGS) entry which is preliminary data.</text>
</comment>
<dbReference type="Pfam" id="PF03737">
    <property type="entry name" value="RraA-like"/>
    <property type="match status" value="1"/>
</dbReference>
<comment type="similarity">
    <text evidence="3">Belongs to the class II aldolase/RraA-like family.</text>
</comment>
<evidence type="ECO:0000256" key="4">
    <source>
        <dbReference type="ARBA" id="ARBA00011233"/>
    </source>
</evidence>
<evidence type="ECO:0000256" key="10">
    <source>
        <dbReference type="ARBA" id="ARBA00032305"/>
    </source>
</evidence>
<evidence type="ECO:0000313" key="12">
    <source>
        <dbReference type="EMBL" id="MEX0426119.1"/>
    </source>
</evidence>
<sequence length="235" mass="24884">MRNLVVTGVPRADATDIAKLEEYGVATVHEAMGRVGSLGPQIVARQQGLTIAGSVVTALCWPGDNLMIHAAVEQCGEGDVLVVAAAAPSTHGMFGELFATALAHRGVRAVVSDTAVRDTRELREMGFGAWSRHVSAEGTVKATAGHVNLPVVIAGQRICPGDVIVADDDGVVVVPRLDVPDAVARSQARVEKEEATRAAFRQGELGLDRYGLRETLKELGVEYVSYADLEAGDRY</sequence>
<dbReference type="SUPFAM" id="SSF89562">
    <property type="entry name" value="RraA-like"/>
    <property type="match status" value="1"/>
</dbReference>
<evidence type="ECO:0000313" key="13">
    <source>
        <dbReference type="Proteomes" id="UP001556631"/>
    </source>
</evidence>
<evidence type="ECO:0000256" key="6">
    <source>
        <dbReference type="ARBA" id="ARBA00012947"/>
    </source>
</evidence>
<evidence type="ECO:0000256" key="5">
    <source>
        <dbReference type="ARBA" id="ARBA00012213"/>
    </source>
</evidence>
<evidence type="ECO:0000256" key="7">
    <source>
        <dbReference type="ARBA" id="ARBA00016549"/>
    </source>
</evidence>